<dbReference type="PANTHER" id="PTHR30373:SF8">
    <property type="entry name" value="BLL7265 PROTEIN"/>
    <property type="match status" value="1"/>
</dbReference>
<organism evidence="2 3">
    <name type="scientific">Denitromonas iodatirespirans</name>
    <dbReference type="NCBI Taxonomy" id="2795389"/>
    <lineage>
        <taxon>Bacteria</taxon>
        <taxon>Pseudomonadati</taxon>
        <taxon>Pseudomonadota</taxon>
        <taxon>Betaproteobacteria</taxon>
        <taxon>Rhodocyclales</taxon>
        <taxon>Zoogloeaceae</taxon>
        <taxon>Denitromonas</taxon>
    </lineage>
</organism>
<name>A0A944DDE5_DENI1</name>
<reference evidence="3" key="1">
    <citation type="journal article" date="2022" name="ISME J.">
        <title>Genetic and phylogenetic analysis of dissimilatory iodate-reducing bacteria identifies potential niches across the world's oceans.</title>
        <authorList>
            <person name="Reyes-Umana V."/>
            <person name="Henning Z."/>
            <person name="Lee K."/>
            <person name="Barnum T.P."/>
            <person name="Coates J.D."/>
        </authorList>
    </citation>
    <scope>NUCLEOTIDE SEQUENCE [LARGE SCALE GENOMIC DNA]</scope>
    <source>
        <strain evidence="3">IR12</strain>
    </source>
</reference>
<dbReference type="InterPro" id="IPR007621">
    <property type="entry name" value="TPM_dom"/>
</dbReference>
<comment type="caution">
    <text evidence="2">The sequence shown here is derived from an EMBL/GenBank/DDBJ whole genome shotgun (WGS) entry which is preliminary data.</text>
</comment>
<dbReference type="Pfam" id="PF04536">
    <property type="entry name" value="TPM_phosphatase"/>
    <property type="match status" value="1"/>
</dbReference>
<feature type="domain" description="TPM" evidence="1">
    <location>
        <begin position="29"/>
        <end position="142"/>
    </location>
</feature>
<evidence type="ECO:0000313" key="3">
    <source>
        <dbReference type="Proteomes" id="UP000694660"/>
    </source>
</evidence>
<dbReference type="EMBL" id="JAEKFT010000005">
    <property type="protein sequence ID" value="MBT0960708.1"/>
    <property type="molecule type" value="Genomic_DNA"/>
</dbReference>
<dbReference type="Gene3D" id="3.10.310.50">
    <property type="match status" value="1"/>
</dbReference>
<protein>
    <submittedName>
        <fullName evidence="2">TPM domain-containing protein</fullName>
    </submittedName>
</protein>
<sequence length="165" mass="18204">MDFKRILRHLLIPAWRVKQRFPEAMLTGIEAAIRTSETAHRGEIGLAIEGGLGLGELWRGVTPRQRALDAFASLRIWDTEENTGVLLYIQYADRAVEIVADRGIARHVSDARWQAICRALEARFRAGDYAGGCAAAVADIGALIATHYPKTDGNPDELSNRPVIL</sequence>
<proteinExistence type="predicted"/>
<dbReference type="Proteomes" id="UP000694660">
    <property type="component" value="Unassembled WGS sequence"/>
</dbReference>
<keyword evidence="3" id="KW-1185">Reference proteome</keyword>
<dbReference type="PANTHER" id="PTHR30373">
    <property type="entry name" value="UPF0603 PROTEIN YGCG"/>
    <property type="match status" value="1"/>
</dbReference>
<accession>A0A944DDE5</accession>
<dbReference type="AlphaFoldDB" id="A0A944DDE5"/>
<evidence type="ECO:0000259" key="1">
    <source>
        <dbReference type="Pfam" id="PF04536"/>
    </source>
</evidence>
<dbReference type="RefSeq" id="WP_214360470.1">
    <property type="nucleotide sequence ID" value="NZ_JAEKFT010000005.1"/>
</dbReference>
<gene>
    <name evidence="2" type="ORF">I8J34_05915</name>
</gene>
<evidence type="ECO:0000313" key="2">
    <source>
        <dbReference type="EMBL" id="MBT0960708.1"/>
    </source>
</evidence>